<name>A0A848IXT3_9BACT</name>
<feature type="chain" id="PRO_5032412385" description="Lipocalin-like domain-containing protein" evidence="1">
    <location>
        <begin position="21"/>
        <end position="158"/>
    </location>
</feature>
<dbReference type="AlphaFoldDB" id="A0A848IXT3"/>
<reference evidence="2 3" key="1">
    <citation type="submission" date="2020-04" db="EMBL/GenBank/DDBJ databases">
        <title>Flammeovirgaceae bacterium KN852 isolated from deep sea.</title>
        <authorList>
            <person name="Zhang D.-C."/>
        </authorList>
    </citation>
    <scope>NUCLEOTIDE SEQUENCE [LARGE SCALE GENOMIC DNA]</scope>
    <source>
        <strain evidence="2 3">KN852</strain>
    </source>
</reference>
<keyword evidence="1" id="KW-0732">Signal</keyword>
<dbReference type="RefSeq" id="WP_169679494.1">
    <property type="nucleotide sequence ID" value="NZ_JABBNU010000004.1"/>
</dbReference>
<comment type="caution">
    <text evidence="2">The sequence shown here is derived from an EMBL/GenBank/DDBJ whole genome shotgun (WGS) entry which is preliminary data.</text>
</comment>
<protein>
    <recommendedName>
        <fullName evidence="4">Lipocalin-like domain-containing protein</fullName>
    </recommendedName>
</protein>
<keyword evidence="3" id="KW-1185">Reference proteome</keyword>
<feature type="signal peptide" evidence="1">
    <location>
        <begin position="1"/>
        <end position="20"/>
    </location>
</feature>
<dbReference type="Proteomes" id="UP000559010">
    <property type="component" value="Unassembled WGS sequence"/>
</dbReference>
<sequence>MIKKSAVLLMICLLVFSCNDDEEDDRFSLVGTELSMDDIEGNWEAYYALFENAASGPVTEFEVISNGGEVYLDIQSNGRFTMEIEVPNEPELVYTGQLGFDEDLLVVQVDGEDDYFYLGISLDNGELYISGGPIEDFFDLDDDGNLDDSYVKFEFERE</sequence>
<evidence type="ECO:0008006" key="4">
    <source>
        <dbReference type="Google" id="ProtNLM"/>
    </source>
</evidence>
<evidence type="ECO:0000313" key="2">
    <source>
        <dbReference type="EMBL" id="NMM48131.1"/>
    </source>
</evidence>
<organism evidence="2 3">
    <name type="scientific">Marinigracilibium pacificum</name>
    <dbReference type="NCBI Taxonomy" id="2729599"/>
    <lineage>
        <taxon>Bacteria</taxon>
        <taxon>Pseudomonadati</taxon>
        <taxon>Bacteroidota</taxon>
        <taxon>Cytophagia</taxon>
        <taxon>Cytophagales</taxon>
        <taxon>Flammeovirgaceae</taxon>
        <taxon>Marinigracilibium</taxon>
    </lineage>
</organism>
<evidence type="ECO:0000256" key="1">
    <source>
        <dbReference type="SAM" id="SignalP"/>
    </source>
</evidence>
<gene>
    <name evidence="2" type="ORF">HH304_06945</name>
</gene>
<dbReference type="EMBL" id="JABBNU010000004">
    <property type="protein sequence ID" value="NMM48131.1"/>
    <property type="molecule type" value="Genomic_DNA"/>
</dbReference>
<evidence type="ECO:0000313" key="3">
    <source>
        <dbReference type="Proteomes" id="UP000559010"/>
    </source>
</evidence>
<accession>A0A848IXT3</accession>
<dbReference type="PROSITE" id="PS51257">
    <property type="entry name" value="PROKAR_LIPOPROTEIN"/>
    <property type="match status" value="1"/>
</dbReference>
<proteinExistence type="predicted"/>